<organism evidence="1">
    <name type="scientific">marine sediment metagenome</name>
    <dbReference type="NCBI Taxonomy" id="412755"/>
    <lineage>
        <taxon>unclassified sequences</taxon>
        <taxon>metagenomes</taxon>
        <taxon>ecological metagenomes</taxon>
    </lineage>
</organism>
<proteinExistence type="predicted"/>
<evidence type="ECO:0000313" key="1">
    <source>
        <dbReference type="EMBL" id="KTF07116.1"/>
    </source>
</evidence>
<name>A0A1B6NUI1_9ZZZZ</name>
<protein>
    <submittedName>
        <fullName evidence="1">Uncharacterized protein</fullName>
    </submittedName>
</protein>
<sequence>MLSLFLFSIFILKLIKTTFYTLYKPFVLSNSISANSLLMTLIYSI</sequence>
<gene>
    <name evidence="1" type="ORF">MGSAQ_001388</name>
</gene>
<comment type="caution">
    <text evidence="1">The sequence shown here is derived from an EMBL/GenBank/DDBJ whole genome shotgun (WGS) entry which is preliminary data.</text>
</comment>
<dbReference type="AlphaFoldDB" id="A0A1B6NUI1"/>
<dbReference type="EMBL" id="AYSL01000743">
    <property type="protein sequence ID" value="KTF07116.1"/>
    <property type="molecule type" value="Genomic_DNA"/>
</dbReference>
<reference evidence="1" key="1">
    <citation type="submission" date="2013-11" db="EMBL/GenBank/DDBJ databases">
        <title>Microbial diversity, functional groups and degradation webs in Northern and Southern Mediterranean and Red Sea marine crude oil polluted sites.</title>
        <authorList>
            <person name="Daffonchio D."/>
            <person name="Mapelli F."/>
            <person name="Ferrer M."/>
            <person name="Richter M."/>
            <person name="Cherif A."/>
            <person name="Malkawi H.I."/>
            <person name="Yakimov M.M."/>
            <person name="Abdel-Fattah Y.R."/>
            <person name="Blaghen M."/>
            <person name="Golyshin P.N."/>
            <person name="Kalogerakis N."/>
            <person name="Boon N."/>
            <person name="Magagnini M."/>
            <person name="Fava F."/>
        </authorList>
    </citation>
    <scope>NUCLEOTIDE SEQUENCE</scope>
</reference>
<accession>A0A1B6NUI1</accession>